<dbReference type="Proteomes" id="UP000001880">
    <property type="component" value="Chromosome"/>
</dbReference>
<dbReference type="OrthoDB" id="9829451at2"/>
<dbReference type="EMBL" id="CP001804">
    <property type="protein sequence ID" value="ACY13936.1"/>
    <property type="molecule type" value="Genomic_DNA"/>
</dbReference>
<reference evidence="2 3" key="1">
    <citation type="journal article" date="2010" name="Stand. Genomic Sci.">
        <title>Complete genome sequence of Haliangium ochraceum type strain (SMP-2).</title>
        <authorList>
            <consortium name="US DOE Joint Genome Institute (JGI-PGF)"/>
            <person name="Ivanova N."/>
            <person name="Daum C."/>
            <person name="Lang E."/>
            <person name="Abt B."/>
            <person name="Kopitz M."/>
            <person name="Saunders E."/>
            <person name="Lapidus A."/>
            <person name="Lucas S."/>
            <person name="Glavina Del Rio T."/>
            <person name="Nolan M."/>
            <person name="Tice H."/>
            <person name="Copeland A."/>
            <person name="Cheng J.F."/>
            <person name="Chen F."/>
            <person name="Bruce D."/>
            <person name="Goodwin L."/>
            <person name="Pitluck S."/>
            <person name="Mavromatis K."/>
            <person name="Pati A."/>
            <person name="Mikhailova N."/>
            <person name="Chen A."/>
            <person name="Palaniappan K."/>
            <person name="Land M."/>
            <person name="Hauser L."/>
            <person name="Chang Y.J."/>
            <person name="Jeffries C.D."/>
            <person name="Detter J.C."/>
            <person name="Brettin T."/>
            <person name="Rohde M."/>
            <person name="Goker M."/>
            <person name="Bristow J."/>
            <person name="Markowitz V."/>
            <person name="Eisen J.A."/>
            <person name="Hugenholtz P."/>
            <person name="Kyrpides N.C."/>
            <person name="Klenk H.P."/>
        </authorList>
    </citation>
    <scope>NUCLEOTIDE SEQUENCE [LARGE SCALE GENOMIC DNA]</scope>
    <source>
        <strain evidence="3">DSM 14365 / CIP 107738 / JCM 11303 / AJ 13395 / SMP-2</strain>
    </source>
</reference>
<proteinExistence type="predicted"/>
<accession>D0LUP6</accession>
<feature type="transmembrane region" description="Helical" evidence="1">
    <location>
        <begin position="72"/>
        <end position="89"/>
    </location>
</feature>
<dbReference type="AlphaFoldDB" id="D0LUP6"/>
<protein>
    <submittedName>
        <fullName evidence="2">Uncharacterized protein</fullName>
    </submittedName>
</protein>
<keyword evidence="1" id="KW-1133">Transmembrane helix</keyword>
<dbReference type="KEGG" id="hoh:Hoch_1382"/>
<keyword evidence="1" id="KW-0472">Membrane</keyword>
<dbReference type="RefSeq" id="WP_012826545.1">
    <property type="nucleotide sequence ID" value="NC_013440.1"/>
</dbReference>
<keyword evidence="1" id="KW-0812">Transmembrane</keyword>
<evidence type="ECO:0000256" key="1">
    <source>
        <dbReference type="SAM" id="Phobius"/>
    </source>
</evidence>
<gene>
    <name evidence="2" type="ordered locus">Hoch_1382</name>
</gene>
<keyword evidence="3" id="KW-1185">Reference proteome</keyword>
<sequence>MNVEFRPPAIGTLHVPIRITGPGTLELREDGLHVVGAAVAGRGRGLMIVLAVLAFAVCVALLQRVFDFSSGVSSGIAAGVGVAFLLPALRKPARTGEPVEYVFPWSSVRGVTYDRSVECLVVKIDKHKPKGGLFIVQPQNSPLQQQIEARLG</sequence>
<evidence type="ECO:0000313" key="3">
    <source>
        <dbReference type="Proteomes" id="UP000001880"/>
    </source>
</evidence>
<organism evidence="2 3">
    <name type="scientific">Haliangium ochraceum (strain DSM 14365 / JCM 11303 / SMP-2)</name>
    <dbReference type="NCBI Taxonomy" id="502025"/>
    <lineage>
        <taxon>Bacteria</taxon>
        <taxon>Pseudomonadati</taxon>
        <taxon>Myxococcota</taxon>
        <taxon>Polyangia</taxon>
        <taxon>Haliangiales</taxon>
        <taxon>Kofleriaceae</taxon>
        <taxon>Haliangium</taxon>
    </lineage>
</organism>
<name>D0LUP6_HALO1</name>
<dbReference type="HOGENOM" id="CLU_1719803_0_0_7"/>
<feature type="transmembrane region" description="Helical" evidence="1">
    <location>
        <begin position="46"/>
        <end position="66"/>
    </location>
</feature>
<evidence type="ECO:0000313" key="2">
    <source>
        <dbReference type="EMBL" id="ACY13936.1"/>
    </source>
</evidence>